<feature type="compositionally biased region" description="Low complexity" evidence="3">
    <location>
        <begin position="531"/>
        <end position="540"/>
    </location>
</feature>
<keyword evidence="7" id="KW-1185">Reference proteome</keyword>
<evidence type="ECO:0000256" key="4">
    <source>
        <dbReference type="SAM" id="SignalP"/>
    </source>
</evidence>
<feature type="signal peptide" evidence="4">
    <location>
        <begin position="1"/>
        <end position="34"/>
    </location>
</feature>
<reference evidence="7" key="1">
    <citation type="journal article" date="2008" name="Genome Res.">
        <title>The genome of Pelotomaculum thermopropionicum reveals niche-associated evolution in anaerobic microbiota.</title>
        <authorList>
            <person name="Kosaka T."/>
            <person name="Kato S."/>
            <person name="Shimoyama T."/>
            <person name="Ishii S."/>
            <person name="Abe T."/>
            <person name="Watanabe K."/>
        </authorList>
    </citation>
    <scope>NUCLEOTIDE SEQUENCE [LARGE SCALE GENOMIC DNA]</scope>
    <source>
        <strain evidence="7">DSM 13744 / JCM 10971 / SI</strain>
    </source>
</reference>
<dbReference type="InterPro" id="IPR003591">
    <property type="entry name" value="Leu-rich_rpt_typical-subtyp"/>
</dbReference>
<dbReference type="PANTHER" id="PTHR46652">
    <property type="entry name" value="LEUCINE-RICH REPEAT AND IQ DOMAIN-CONTAINING PROTEIN 1-RELATED"/>
    <property type="match status" value="1"/>
</dbReference>
<dbReference type="AlphaFoldDB" id="A5CYD5"/>
<dbReference type="eggNOG" id="COG4886">
    <property type="taxonomic scope" value="Bacteria"/>
</dbReference>
<dbReference type="InterPro" id="IPR025875">
    <property type="entry name" value="Leu-rich_rpt_4"/>
</dbReference>
<protein>
    <submittedName>
        <fullName evidence="6">Hypothetical membrane protein</fullName>
    </submittedName>
</protein>
<sequence>MSIYNRKKSLKALFRISLLAVLLLCLIPLHKASAASGEAAVQAGKPSFTDLASDSPLYPYVRYLTDKGIINGFPDGTFRPAESVTRAQAAKIAVLAKGLHPVKDVSPTYSDVPAGYWAFGEIEAATKEGLLRGYPDGTFNPDGTITRAEAITLLLRLSGGELSGNDIVIGDIGRDHWAYRAVITAVEAGLVELPADKLFKPDLAFRRGDLARGLSALFTLGPSLRQTELTGKLAVKKGEVTLTAENGASREVAGETRVGAGTKIITRHNSQAEIAFDDGSGILIDANTEISIVKATGFAYMRSDGSPGTAVDRLEIELKKGKIFGALASRYEKAETSGENKTSFTGGGKEKYITLASTNFSPGFAGILLAENETPGTESQETAWWQEPYSERERVVVDMPWGVCGIRGTFWMNQVSSTGQSTALITGKAVVTAGGKSVTLTGGQSTTITSSGAYPTPPAALTQADKQSWAAVKGWVEERAREIQNNLPVPPAPAVLPPEVPVEQPTAPVEQQQQETAGLAGKIIETFEQDTTGTATTTGSSGNGGSSGGNSNTQIVTAINILNNVITLTFNKAVSEAHIDDTGAWFPVVTLADGIKYKIWIVDSSNDYSMCLHSVSYTPGKNTVDIITFGAMPGKEYKLTVYKGEQFEETVMNSSFTFPEDNTAPTFAAGYPRTENLTENSVDLLVLTNELGTAYYVVLRAQDANDWAPSSAAGVKQWALNPEDDAYSNVTSWSGDFFLSDIESRATVNYLIGGTEYIVYVVAEDESENITGIETISFATPQDNTAPEFATGYPEVTNITAGSVDLSLKINEFGTAYYVALSVNDAVYAPSTAGEVKQWALNPQNSPPNITSWSGSYDWMEPDEEEIVTIYGLEAGAAYNIYMAIEDMSGNLNETFATIQVMTAGGTVVHFNDANLEAAVRDALGKLDGDITSADMAGLTYLSAADRGIADLTGLEYAVNLQELDIWSNQITGISPLAGLTTLQKLELSGNQISDISPLSNLSNLLFLNLGSNQISAISALAGLTGLQDLRLNENQISNIAALADLKNLQYLDLQKNQVSDLAPLVANSGLGEGDIVDLTGNPLDTTPGSQNMLDIQALQARGVNVAY</sequence>
<evidence type="ECO:0000313" key="7">
    <source>
        <dbReference type="Proteomes" id="UP000006556"/>
    </source>
</evidence>
<dbReference type="STRING" id="370438.PTH_2805"/>
<evidence type="ECO:0000256" key="2">
    <source>
        <dbReference type="ARBA" id="ARBA00022737"/>
    </source>
</evidence>
<dbReference type="InterPro" id="IPR050836">
    <property type="entry name" value="SDS22/Internalin_LRR"/>
</dbReference>
<keyword evidence="1" id="KW-0433">Leucine-rich repeat</keyword>
<evidence type="ECO:0000259" key="5">
    <source>
        <dbReference type="PROSITE" id="PS51272"/>
    </source>
</evidence>
<proteinExistence type="predicted"/>
<evidence type="ECO:0000256" key="1">
    <source>
        <dbReference type="ARBA" id="ARBA00022614"/>
    </source>
</evidence>
<dbReference type="PROSITE" id="PS51450">
    <property type="entry name" value="LRR"/>
    <property type="match status" value="5"/>
</dbReference>
<accession>A5CYD5</accession>
<dbReference type="SMART" id="SM00369">
    <property type="entry name" value="LRR_TYP"/>
    <property type="match status" value="4"/>
</dbReference>
<dbReference type="InterPro" id="IPR032675">
    <property type="entry name" value="LRR_dom_sf"/>
</dbReference>
<dbReference type="Proteomes" id="UP000006556">
    <property type="component" value="Chromosome"/>
</dbReference>
<dbReference type="Pfam" id="PF00395">
    <property type="entry name" value="SLH"/>
    <property type="match status" value="3"/>
</dbReference>
<feature type="chain" id="PRO_5002679533" evidence="4">
    <location>
        <begin position="35"/>
        <end position="1108"/>
    </location>
</feature>
<feature type="domain" description="SLH" evidence="5">
    <location>
        <begin position="44"/>
        <end position="104"/>
    </location>
</feature>
<dbReference type="SUPFAM" id="SSF52075">
    <property type="entry name" value="Outer arm dynein light chain 1"/>
    <property type="match status" value="1"/>
</dbReference>
<dbReference type="PANTHER" id="PTHR46652:SF3">
    <property type="entry name" value="LEUCINE-RICH REPEAT-CONTAINING PROTEIN 9"/>
    <property type="match status" value="1"/>
</dbReference>
<dbReference type="SMART" id="SM00365">
    <property type="entry name" value="LRR_SD22"/>
    <property type="match status" value="5"/>
</dbReference>
<dbReference type="PROSITE" id="PS51272">
    <property type="entry name" value="SLH"/>
    <property type="match status" value="2"/>
</dbReference>
<dbReference type="InterPro" id="IPR001611">
    <property type="entry name" value="Leu-rich_rpt"/>
</dbReference>
<organism evidence="6 7">
    <name type="scientific">Pelotomaculum thermopropionicum (strain DSM 13744 / JCM 10971 / SI)</name>
    <dbReference type="NCBI Taxonomy" id="370438"/>
    <lineage>
        <taxon>Bacteria</taxon>
        <taxon>Bacillati</taxon>
        <taxon>Bacillota</taxon>
        <taxon>Clostridia</taxon>
        <taxon>Eubacteriales</taxon>
        <taxon>Desulfotomaculaceae</taxon>
        <taxon>Pelotomaculum</taxon>
    </lineage>
</organism>
<feature type="region of interest" description="Disordered" evidence="3">
    <location>
        <begin position="530"/>
        <end position="549"/>
    </location>
</feature>
<dbReference type="Pfam" id="PF12799">
    <property type="entry name" value="LRR_4"/>
    <property type="match status" value="2"/>
</dbReference>
<gene>
    <name evidence="6" type="ordered locus">PTH_2805</name>
</gene>
<keyword evidence="4" id="KW-0732">Signal</keyword>
<evidence type="ECO:0000313" key="6">
    <source>
        <dbReference type="EMBL" id="BAF60986.1"/>
    </source>
</evidence>
<dbReference type="Gene3D" id="3.80.10.10">
    <property type="entry name" value="Ribonuclease Inhibitor"/>
    <property type="match status" value="1"/>
</dbReference>
<dbReference type="EMBL" id="AP009389">
    <property type="protein sequence ID" value="BAF60986.1"/>
    <property type="molecule type" value="Genomic_DNA"/>
</dbReference>
<dbReference type="KEGG" id="pth:PTH_2805"/>
<name>A5CYD5_PELTS</name>
<feature type="domain" description="SLH" evidence="5">
    <location>
        <begin position="105"/>
        <end position="168"/>
    </location>
</feature>
<keyword evidence="2" id="KW-0677">Repeat</keyword>
<dbReference type="InterPro" id="IPR001119">
    <property type="entry name" value="SLH_dom"/>
</dbReference>
<dbReference type="Pfam" id="PF00560">
    <property type="entry name" value="LRR_1"/>
    <property type="match status" value="1"/>
</dbReference>
<dbReference type="HOGENOM" id="CLU_282111_0_0_9"/>
<evidence type="ECO:0000256" key="3">
    <source>
        <dbReference type="SAM" id="MobiDB-lite"/>
    </source>
</evidence>